<evidence type="ECO:0000256" key="1">
    <source>
        <dbReference type="SAM" id="SignalP"/>
    </source>
</evidence>
<sequence length="125" mass="13785">MALLSRLCRRLAKAMMAGVLITLAACSTTGNSFDSSALSLLVPGVTTMEQASALMQADPVDVYRQLNGEATARWAHKATLATDAVYFNQELWLAFDSYGRYVRIVKSVNIPRAHEFGYRQNTTVH</sequence>
<dbReference type="AlphaFoldDB" id="A0A410G9I8"/>
<dbReference type="EMBL" id="CP022987">
    <property type="protein sequence ID" value="QAA92937.1"/>
    <property type="molecule type" value="Genomic_DNA"/>
</dbReference>
<evidence type="ECO:0000313" key="3">
    <source>
        <dbReference type="Proteomes" id="UP000283474"/>
    </source>
</evidence>
<keyword evidence="3" id="KW-1185">Reference proteome</keyword>
<dbReference type="RefSeq" id="WP_128353989.1">
    <property type="nucleotide sequence ID" value="NZ_CP022987.1"/>
</dbReference>
<reference evidence="2 3" key="1">
    <citation type="submission" date="2017-08" db="EMBL/GenBank/DDBJ databases">
        <authorList>
            <person name="Park S.-J."/>
            <person name="Kim H."/>
        </authorList>
    </citation>
    <scope>NUCLEOTIDE SEQUENCE [LARGE SCALE GENOMIC DNA]</scope>
    <source>
        <strain evidence="3">ye3</strain>
    </source>
</reference>
<name>A0A410G9I8_9BURK</name>
<evidence type="ECO:0000313" key="2">
    <source>
        <dbReference type="EMBL" id="QAA92937.1"/>
    </source>
</evidence>
<keyword evidence="1" id="KW-0732">Signal</keyword>
<gene>
    <name evidence="2" type="ORF">CKA81_03070</name>
</gene>
<dbReference type="OrthoDB" id="8686766at2"/>
<feature type="chain" id="PRO_5019135277" description="Lipoprotein SmpA/OmlA domain-containing protein" evidence="1">
    <location>
        <begin position="25"/>
        <end position="125"/>
    </location>
</feature>
<feature type="signal peptide" evidence="1">
    <location>
        <begin position="1"/>
        <end position="24"/>
    </location>
</feature>
<proteinExistence type="predicted"/>
<organism evidence="2 3">
    <name type="scientific">Pollutimonas thiosulfatoxidans</name>
    <dbReference type="NCBI Taxonomy" id="2028345"/>
    <lineage>
        <taxon>Bacteria</taxon>
        <taxon>Pseudomonadati</taxon>
        <taxon>Pseudomonadota</taxon>
        <taxon>Betaproteobacteria</taxon>
        <taxon>Burkholderiales</taxon>
        <taxon>Alcaligenaceae</taxon>
        <taxon>Pollutimonas</taxon>
    </lineage>
</organism>
<accession>A0A410G9I8</accession>
<protein>
    <recommendedName>
        <fullName evidence="4">Lipoprotein SmpA/OmlA domain-containing protein</fullName>
    </recommendedName>
</protein>
<dbReference type="PROSITE" id="PS51257">
    <property type="entry name" value="PROKAR_LIPOPROTEIN"/>
    <property type="match status" value="1"/>
</dbReference>
<dbReference type="KEGG" id="pus:CKA81_03070"/>
<evidence type="ECO:0008006" key="4">
    <source>
        <dbReference type="Google" id="ProtNLM"/>
    </source>
</evidence>
<dbReference type="Proteomes" id="UP000283474">
    <property type="component" value="Chromosome"/>
</dbReference>